<dbReference type="SUPFAM" id="SSF53041">
    <property type="entry name" value="Resolvase-like"/>
    <property type="match status" value="1"/>
</dbReference>
<dbReference type="Pfam" id="PF07508">
    <property type="entry name" value="Recombinase"/>
    <property type="match status" value="1"/>
</dbReference>
<dbReference type="InterPro" id="IPR006119">
    <property type="entry name" value="Resolv_N"/>
</dbReference>
<dbReference type="PANTHER" id="PTHR30461:SF23">
    <property type="entry name" value="DNA RECOMBINASE-RELATED"/>
    <property type="match status" value="1"/>
</dbReference>
<evidence type="ECO:0000259" key="1">
    <source>
        <dbReference type="PROSITE" id="PS51736"/>
    </source>
</evidence>
<dbReference type="Pfam" id="PF00239">
    <property type="entry name" value="Resolvase"/>
    <property type="match status" value="1"/>
</dbReference>
<feature type="domain" description="Recombinase" evidence="2">
    <location>
        <begin position="155"/>
        <end position="260"/>
    </location>
</feature>
<organism evidence="3">
    <name type="scientific">Dulem virus 37</name>
    <dbReference type="NCBI Taxonomy" id="3145755"/>
    <lineage>
        <taxon>Viruses</taxon>
        <taxon>Duplodnaviria</taxon>
        <taxon>Heunggongvirae</taxon>
        <taxon>Uroviricota</taxon>
        <taxon>Caudoviricetes</taxon>
    </lineage>
</organism>
<dbReference type="InterPro" id="IPR036162">
    <property type="entry name" value="Resolvase-like_N_sf"/>
</dbReference>
<dbReference type="CDD" id="cd00338">
    <property type="entry name" value="Ser_Recombinase"/>
    <property type="match status" value="1"/>
</dbReference>
<sequence>MKRAVIYARYSSSSQTEQSIEGQVRVCSEYAKAKGLTITGEYIDRAISGRTDNRPDFQRLMQDCSKHMFEAVIVYRTDRFARNKYDSAIYKRHLRKCGIELHYAAEPIPEGPEGIILESLMEGLAEYYSAELSQKIKRGIRESALKGKATGGNIALGYKIGPDKSFIIDEKEAEAVRMIFDMFVRQKTNAEICEYLNSLGLRTSRGNRFSKSSIPRIIQNEKYIGVYKCGDIRLEDTVPPIVSKEVFLMAQKENTRRRTSKQAALPRAEYLLSGKLFCGHCKKKMTGVSGTGKSGSKFYYYYCPSARYKKGCTKKQVPKDWLEDLVVAETVSHILQPDAVKYIANACYEIQLKDKSKNEEEEFFRRRLADNKKALDNTLKAIESGVDTMTLPARLKELEIERLQLKDGLRAAEAKNIVLTPEHIEFMLMQFAEKGEDEHAYKKEIIECFVSEVYLYDDRLLIYYNINETHPELAESDLSLLESDGFDQRDFASTKIIAGRTQGSTIFVFPYGLVLAFELKASRS</sequence>
<reference evidence="3" key="1">
    <citation type="submission" date="2024-03" db="EMBL/GenBank/DDBJ databases">
        <title>Diverse circular DNA viruses in blood, oral, and fecal samples of captive lemurs.</title>
        <authorList>
            <person name="Paietta E.N."/>
            <person name="Kraberger S."/>
            <person name="Lund M.C."/>
            <person name="Custer J.M."/>
            <person name="Vargas K.M."/>
            <person name="Ehmke E.E."/>
            <person name="Yoder A.D."/>
            <person name="Varsani A."/>
        </authorList>
    </citation>
    <scope>NUCLEOTIDE SEQUENCE</scope>
    <source>
        <strain evidence="3">Duke_22FF_208</strain>
    </source>
</reference>
<proteinExistence type="predicted"/>
<dbReference type="GO" id="GO:0003677">
    <property type="term" value="F:DNA binding"/>
    <property type="evidence" value="ECO:0007669"/>
    <property type="project" value="InterPro"/>
</dbReference>
<dbReference type="SMART" id="SM00857">
    <property type="entry name" value="Resolvase"/>
    <property type="match status" value="1"/>
</dbReference>
<dbReference type="PANTHER" id="PTHR30461">
    <property type="entry name" value="DNA-INVERTASE FROM LAMBDOID PROPHAGE"/>
    <property type="match status" value="1"/>
</dbReference>
<dbReference type="Gene3D" id="3.40.50.1390">
    <property type="entry name" value="Resolvase, N-terminal catalytic domain"/>
    <property type="match status" value="1"/>
</dbReference>
<evidence type="ECO:0000313" key="3">
    <source>
        <dbReference type="EMBL" id="XCD04290.1"/>
    </source>
</evidence>
<dbReference type="Gene3D" id="3.90.1750.20">
    <property type="entry name" value="Putative Large Serine Recombinase, Chain B, Domain 2"/>
    <property type="match status" value="1"/>
</dbReference>
<dbReference type="InterPro" id="IPR025827">
    <property type="entry name" value="Zn_ribbon_recom_dom"/>
</dbReference>
<accession>A0AAU8AWD9</accession>
<dbReference type="PROSITE" id="PS51736">
    <property type="entry name" value="RECOMBINASES_3"/>
    <property type="match status" value="1"/>
</dbReference>
<dbReference type="Pfam" id="PF13408">
    <property type="entry name" value="Zn_ribbon_recom"/>
    <property type="match status" value="1"/>
</dbReference>
<dbReference type="GO" id="GO:0000150">
    <property type="term" value="F:DNA strand exchange activity"/>
    <property type="evidence" value="ECO:0007669"/>
    <property type="project" value="InterPro"/>
</dbReference>
<dbReference type="InterPro" id="IPR038109">
    <property type="entry name" value="DNA_bind_recomb_sf"/>
</dbReference>
<feature type="domain" description="Resolvase/invertase-type recombinase catalytic" evidence="1">
    <location>
        <begin position="3"/>
        <end position="147"/>
    </location>
</feature>
<dbReference type="PROSITE" id="PS51737">
    <property type="entry name" value="RECOMBINASE_DNA_BIND"/>
    <property type="match status" value="1"/>
</dbReference>
<dbReference type="InterPro" id="IPR011109">
    <property type="entry name" value="DNA_bind_recombinase_dom"/>
</dbReference>
<name>A0AAU8AWD9_9CAUD</name>
<dbReference type="InterPro" id="IPR050639">
    <property type="entry name" value="SSR_resolvase"/>
</dbReference>
<dbReference type="EMBL" id="PP511443">
    <property type="protein sequence ID" value="XCD04290.1"/>
    <property type="molecule type" value="Genomic_DNA"/>
</dbReference>
<evidence type="ECO:0000259" key="2">
    <source>
        <dbReference type="PROSITE" id="PS51737"/>
    </source>
</evidence>
<protein>
    <submittedName>
        <fullName evidence="3">Integrase</fullName>
    </submittedName>
</protein>